<organism evidence="1 2">
    <name type="scientific">Streptomyces inhibens</name>
    <dbReference type="NCBI Taxonomy" id="2293571"/>
    <lineage>
        <taxon>Bacteria</taxon>
        <taxon>Bacillati</taxon>
        <taxon>Actinomycetota</taxon>
        <taxon>Actinomycetes</taxon>
        <taxon>Kitasatosporales</taxon>
        <taxon>Streptomycetaceae</taxon>
        <taxon>Streptomyces</taxon>
    </lineage>
</organism>
<dbReference type="RefSeq" id="WP_128510932.1">
    <property type="nucleotide sequence ID" value="NZ_QUAC01000310.1"/>
</dbReference>
<keyword evidence="2" id="KW-1185">Reference proteome</keyword>
<name>A0A371PV14_STRIH</name>
<dbReference type="Proteomes" id="UP000262477">
    <property type="component" value="Unassembled WGS sequence"/>
</dbReference>
<evidence type="ECO:0000313" key="1">
    <source>
        <dbReference type="EMBL" id="REK86290.1"/>
    </source>
</evidence>
<reference evidence="1 2" key="1">
    <citation type="submission" date="2018-08" db="EMBL/GenBank/DDBJ databases">
        <title>Streptomyces NEAU-D10 sp. nov., a novel Actinomycete isolated from soil.</title>
        <authorList>
            <person name="Jin L."/>
        </authorList>
    </citation>
    <scope>NUCLEOTIDE SEQUENCE [LARGE SCALE GENOMIC DNA]</scope>
    <source>
        <strain evidence="1 2">NEAU-D10</strain>
    </source>
</reference>
<comment type="caution">
    <text evidence="1">The sequence shown here is derived from an EMBL/GenBank/DDBJ whole genome shotgun (WGS) entry which is preliminary data.</text>
</comment>
<protein>
    <submittedName>
        <fullName evidence="1">Uncharacterized protein</fullName>
    </submittedName>
</protein>
<dbReference type="EMBL" id="QUAC01000310">
    <property type="protein sequence ID" value="REK86290.1"/>
    <property type="molecule type" value="Genomic_DNA"/>
</dbReference>
<sequence length="77" mass="8565">MVPQRVFRPAGRADLQKRRSLNVVTLDAARDLAHAPRRLIHGDLAGMFDAPSTAAFAPNSPMLSIDLSRLVHRPRMH</sequence>
<dbReference type="OrthoDB" id="9804380at2"/>
<gene>
    <name evidence="1" type="ORF">DY245_33715</name>
</gene>
<proteinExistence type="predicted"/>
<evidence type="ECO:0000313" key="2">
    <source>
        <dbReference type="Proteomes" id="UP000262477"/>
    </source>
</evidence>
<accession>A0A371PV14</accession>
<dbReference type="AlphaFoldDB" id="A0A371PV14"/>